<dbReference type="CDD" id="cd05356">
    <property type="entry name" value="17beta-HSD1_like_SDR_c"/>
    <property type="match status" value="1"/>
</dbReference>
<feature type="transmembrane region" description="Helical" evidence="3">
    <location>
        <begin position="14"/>
        <end position="35"/>
    </location>
</feature>
<comment type="caution">
    <text evidence="4">The sequence shown here is derived from an EMBL/GenBank/DDBJ whole genome shotgun (WGS) entry which is preliminary data.</text>
</comment>
<sequence length="337" mass="38269">MDYSYLDKIANTKALAYIGFILIVSKLFKISKLFLNLFIIGNYNKNLAIYNNNTNYKYYALVTGCTDGIGLEYANQLAKKKYNVVLLSRSEDKLQLLSKDLKEKYPEGDFPYYVLNCKNIDSQEQEKLSNFIKNFPLSVLINNVGLSHAMPVPFLETPQEEWRSIIDINCTGTLAITQAVLPTLKKTVTSEPKLRGLILTMGSFGGLLPTPLLATYSGSKSFLQNWSNAMNRELLKYKIDTNLVLSYLVTSKMSKIRNSSFMIPSPKSFVSSVFSNLNNRGGAIAKYATCTPYWSHAIYHFVIEEFFGCYNSMVNLINFKFHLSIRQRALKKKAKQT</sequence>
<evidence type="ECO:0000256" key="1">
    <source>
        <dbReference type="ARBA" id="ARBA00022857"/>
    </source>
</evidence>
<organism evidence="4 5">
    <name type="scientific">Hanseniaspora uvarum</name>
    <name type="common">Yeast</name>
    <name type="synonym">Kloeckera apiculata</name>
    <dbReference type="NCBI Taxonomy" id="29833"/>
    <lineage>
        <taxon>Eukaryota</taxon>
        <taxon>Fungi</taxon>
        <taxon>Dikarya</taxon>
        <taxon>Ascomycota</taxon>
        <taxon>Saccharomycotina</taxon>
        <taxon>Saccharomycetes</taxon>
        <taxon>Saccharomycodales</taxon>
        <taxon>Saccharomycodaceae</taxon>
        <taxon>Hanseniaspora</taxon>
    </lineage>
</organism>
<evidence type="ECO:0000313" key="5">
    <source>
        <dbReference type="Proteomes" id="UP000095358"/>
    </source>
</evidence>
<evidence type="ECO:0000256" key="3">
    <source>
        <dbReference type="SAM" id="Phobius"/>
    </source>
</evidence>
<dbReference type="OrthoDB" id="5545019at2759"/>
<dbReference type="GO" id="GO:0005783">
    <property type="term" value="C:endoplasmic reticulum"/>
    <property type="evidence" value="ECO:0007669"/>
    <property type="project" value="TreeGrafter"/>
</dbReference>
<dbReference type="EMBL" id="LPNN01000003">
    <property type="protein sequence ID" value="OEJ90745.1"/>
    <property type="molecule type" value="Genomic_DNA"/>
</dbReference>
<evidence type="ECO:0000256" key="2">
    <source>
        <dbReference type="ARBA" id="ARBA00023002"/>
    </source>
</evidence>
<keyword evidence="5" id="KW-1185">Reference proteome</keyword>
<accession>A0A1E5RV98</accession>
<name>A0A1E5RV98_HANUV</name>
<dbReference type="GO" id="GO:0016491">
    <property type="term" value="F:oxidoreductase activity"/>
    <property type="evidence" value="ECO:0007669"/>
    <property type="project" value="UniProtKB-KW"/>
</dbReference>
<dbReference type="PRINTS" id="PR00081">
    <property type="entry name" value="GDHRDH"/>
</dbReference>
<keyword evidence="2" id="KW-0560">Oxidoreductase</keyword>
<dbReference type="InterPro" id="IPR036291">
    <property type="entry name" value="NAD(P)-bd_dom_sf"/>
</dbReference>
<keyword evidence="3" id="KW-1133">Transmembrane helix</keyword>
<gene>
    <name evidence="4" type="ORF">AWRI3580_g1160</name>
</gene>
<protein>
    <submittedName>
        <fullName evidence="4">Very-long-chain 3-oxoacyl-CoA reductase</fullName>
    </submittedName>
</protein>
<dbReference type="PIRSF" id="PIRSF000126">
    <property type="entry name" value="11-beta-HSD1"/>
    <property type="match status" value="1"/>
</dbReference>
<reference evidence="5" key="1">
    <citation type="journal article" date="2016" name="Genome Announc.">
        <title>Genome sequences of three species of Hanseniaspora isolated from spontaneous wine fermentations.</title>
        <authorList>
            <person name="Sternes P.R."/>
            <person name="Lee D."/>
            <person name="Kutyna D.R."/>
            <person name="Borneman A.R."/>
        </authorList>
    </citation>
    <scope>NUCLEOTIDE SEQUENCE [LARGE SCALE GENOMIC DNA]</scope>
    <source>
        <strain evidence="5">AWRI3580</strain>
    </source>
</reference>
<dbReference type="Pfam" id="PF00106">
    <property type="entry name" value="adh_short"/>
    <property type="match status" value="1"/>
</dbReference>
<dbReference type="VEuPathDB" id="FungiDB:AWRI3580_g1160"/>
<dbReference type="GO" id="GO:0030497">
    <property type="term" value="P:fatty acid elongation"/>
    <property type="evidence" value="ECO:0007669"/>
    <property type="project" value="TreeGrafter"/>
</dbReference>
<keyword evidence="1" id="KW-0521">NADP</keyword>
<keyword evidence="3" id="KW-0472">Membrane</keyword>
<keyword evidence="3" id="KW-0812">Transmembrane</keyword>
<proteinExistence type="predicted"/>
<dbReference type="Proteomes" id="UP000095358">
    <property type="component" value="Unassembled WGS sequence"/>
</dbReference>
<dbReference type="InterPro" id="IPR002347">
    <property type="entry name" value="SDR_fam"/>
</dbReference>
<dbReference type="PANTHER" id="PTHR43086">
    <property type="entry name" value="VERY-LONG-CHAIN 3-OXOOACYL-COA REDUCTASE"/>
    <property type="match status" value="1"/>
</dbReference>
<dbReference type="Gene3D" id="3.40.50.720">
    <property type="entry name" value="NAD(P)-binding Rossmann-like Domain"/>
    <property type="match status" value="1"/>
</dbReference>
<dbReference type="STRING" id="29833.A0A1E5RV98"/>
<evidence type="ECO:0000313" key="4">
    <source>
        <dbReference type="EMBL" id="OEJ90745.1"/>
    </source>
</evidence>
<dbReference type="AlphaFoldDB" id="A0A1E5RV98"/>
<dbReference type="SUPFAM" id="SSF51735">
    <property type="entry name" value="NAD(P)-binding Rossmann-fold domains"/>
    <property type="match status" value="1"/>
</dbReference>
<dbReference type="PANTHER" id="PTHR43086:SF2">
    <property type="entry name" value="HYDROXYSTEROID DEHYDROGENASE-LIKE PROTEIN 1"/>
    <property type="match status" value="1"/>
</dbReference>